<dbReference type="PROSITE" id="PS50178">
    <property type="entry name" value="ZF_FYVE"/>
    <property type="match status" value="1"/>
</dbReference>
<dbReference type="InterPro" id="IPR029063">
    <property type="entry name" value="SAM-dependent_MTases_sf"/>
</dbReference>
<keyword evidence="5 8" id="KW-0863">Zinc-finger</keyword>
<feature type="active site" description="Nucleophile" evidence="9">
    <location>
        <position position="666"/>
    </location>
</feature>
<evidence type="ECO:0000259" key="12">
    <source>
        <dbReference type="PROSITE" id="PS51686"/>
    </source>
</evidence>
<dbReference type="SUPFAM" id="SSF57903">
    <property type="entry name" value="FYVE/PHD zinc finger"/>
    <property type="match status" value="1"/>
</dbReference>
<dbReference type="PROSITE" id="PS51686">
    <property type="entry name" value="SAM_MT_RSMB_NOP"/>
    <property type="match status" value="1"/>
</dbReference>
<feature type="binding site" evidence="9">
    <location>
        <position position="549"/>
    </location>
    <ligand>
        <name>S-adenosyl-L-methionine</name>
        <dbReference type="ChEBI" id="CHEBI:59789"/>
    </ligand>
</feature>
<protein>
    <submittedName>
        <fullName evidence="13">NOL1/NOP2/sun domain protein</fullName>
    </submittedName>
</protein>
<evidence type="ECO:0000256" key="1">
    <source>
        <dbReference type="ARBA" id="ARBA00022603"/>
    </source>
</evidence>
<feature type="compositionally biased region" description="Polar residues" evidence="10">
    <location>
        <begin position="1"/>
        <end position="17"/>
    </location>
</feature>
<dbReference type="InterPro" id="IPR000306">
    <property type="entry name" value="Znf_FYVE"/>
</dbReference>
<evidence type="ECO:0000256" key="7">
    <source>
        <dbReference type="ARBA" id="ARBA00022884"/>
    </source>
</evidence>
<dbReference type="Pfam" id="PF21148">
    <property type="entry name" value="NSUN5_fdxn-like"/>
    <property type="match status" value="1"/>
</dbReference>
<evidence type="ECO:0000256" key="6">
    <source>
        <dbReference type="ARBA" id="ARBA00022833"/>
    </source>
</evidence>
<dbReference type="STRING" id="109264.A0A1F8ABZ0"/>
<evidence type="ECO:0000256" key="3">
    <source>
        <dbReference type="ARBA" id="ARBA00022691"/>
    </source>
</evidence>
<keyword evidence="14" id="KW-1185">Reference proteome</keyword>
<dbReference type="InterPro" id="IPR049561">
    <property type="entry name" value="NSUN5_7_fdxn-like"/>
</dbReference>
<keyword evidence="4" id="KW-0479">Metal-binding</keyword>
<dbReference type="FunFam" id="3.30.70.1170:FF:000006">
    <property type="entry name" value="NOL1/NOP2/Sun domain family protein"/>
    <property type="match status" value="1"/>
</dbReference>
<dbReference type="RefSeq" id="XP_022392967.1">
    <property type="nucleotide sequence ID" value="XM_022531182.1"/>
</dbReference>
<dbReference type="Gene3D" id="3.40.50.150">
    <property type="entry name" value="Vaccinia Virus protein VP39"/>
    <property type="match status" value="1"/>
</dbReference>
<dbReference type="InterPro" id="IPR049560">
    <property type="entry name" value="MeTrfase_RsmB-F_NOP2_cat"/>
</dbReference>
<dbReference type="GO" id="GO:0008173">
    <property type="term" value="F:RNA methyltransferase activity"/>
    <property type="evidence" value="ECO:0007669"/>
    <property type="project" value="InterPro"/>
</dbReference>
<reference evidence="13 14" key="1">
    <citation type="journal article" date="2016" name="Genome Biol. Evol.">
        <title>Draft genome sequence of an aflatoxigenic Aspergillus species, A. bombycis.</title>
        <authorList>
            <person name="Moore G.G."/>
            <person name="Mack B.M."/>
            <person name="Beltz S.B."/>
            <person name="Gilbert M.K."/>
        </authorList>
    </citation>
    <scope>NUCLEOTIDE SEQUENCE [LARGE SCALE GENOMIC DNA]</scope>
    <source>
        <strain evidence="14">NRRL 26010</strain>
    </source>
</reference>
<feature type="domain" description="FYVE-type" evidence="11">
    <location>
        <begin position="150"/>
        <end position="205"/>
    </location>
</feature>
<feature type="domain" description="SAM-dependent MTase RsmB/NOP-type" evidence="12">
    <location>
        <begin position="380"/>
        <end position="766"/>
    </location>
</feature>
<accession>A0A1F8ABZ0</accession>
<evidence type="ECO:0000256" key="9">
    <source>
        <dbReference type="PROSITE-ProRule" id="PRU01023"/>
    </source>
</evidence>
<dbReference type="InterPro" id="IPR048889">
    <property type="entry name" value="NSUN5_RCM1_N"/>
</dbReference>
<keyword evidence="6" id="KW-0862">Zinc</keyword>
<dbReference type="SUPFAM" id="SSF53335">
    <property type="entry name" value="S-adenosyl-L-methionine-dependent methyltransferases"/>
    <property type="match status" value="1"/>
</dbReference>
<dbReference type="InterPro" id="IPR001678">
    <property type="entry name" value="MeTrfase_RsmB-F_NOP2_dom"/>
</dbReference>
<organism evidence="13 14">
    <name type="scientific">Aspergillus bombycis</name>
    <dbReference type="NCBI Taxonomy" id="109264"/>
    <lineage>
        <taxon>Eukaryota</taxon>
        <taxon>Fungi</taxon>
        <taxon>Dikarya</taxon>
        <taxon>Ascomycota</taxon>
        <taxon>Pezizomycotina</taxon>
        <taxon>Eurotiomycetes</taxon>
        <taxon>Eurotiomycetidae</taxon>
        <taxon>Eurotiales</taxon>
        <taxon>Aspergillaceae</taxon>
        <taxon>Aspergillus</taxon>
    </lineage>
</organism>
<comment type="caution">
    <text evidence="13">The sequence shown here is derived from an EMBL/GenBank/DDBJ whole genome shotgun (WGS) entry which is preliminary data.</text>
</comment>
<evidence type="ECO:0000313" key="14">
    <source>
        <dbReference type="Proteomes" id="UP000179179"/>
    </source>
</evidence>
<proteinExistence type="inferred from homology"/>
<feature type="region of interest" description="Disordered" evidence="10">
    <location>
        <begin position="701"/>
        <end position="730"/>
    </location>
</feature>
<feature type="region of interest" description="Disordered" evidence="10">
    <location>
        <begin position="588"/>
        <end position="634"/>
    </location>
</feature>
<feature type="compositionally biased region" description="Acidic residues" evidence="10">
    <location>
        <begin position="779"/>
        <end position="804"/>
    </location>
</feature>
<dbReference type="GO" id="GO:0003723">
    <property type="term" value="F:RNA binding"/>
    <property type="evidence" value="ECO:0007669"/>
    <property type="project" value="UniProtKB-UniRule"/>
</dbReference>
<feature type="binding site" evidence="9">
    <location>
        <position position="520"/>
    </location>
    <ligand>
        <name>S-adenosyl-L-methionine</name>
        <dbReference type="ChEBI" id="CHEBI:59789"/>
    </ligand>
</feature>
<evidence type="ECO:0000256" key="4">
    <source>
        <dbReference type="ARBA" id="ARBA00022723"/>
    </source>
</evidence>
<gene>
    <name evidence="13" type="ORF">ABOM_004052</name>
</gene>
<dbReference type="InterPro" id="IPR011011">
    <property type="entry name" value="Znf_FYVE_PHD"/>
</dbReference>
<feature type="region of interest" description="Disordered" evidence="10">
    <location>
        <begin position="765"/>
        <end position="804"/>
    </location>
</feature>
<evidence type="ECO:0000256" key="5">
    <source>
        <dbReference type="ARBA" id="ARBA00022771"/>
    </source>
</evidence>
<evidence type="ECO:0000256" key="2">
    <source>
        <dbReference type="ARBA" id="ARBA00022679"/>
    </source>
</evidence>
<dbReference type="Pfam" id="PF01189">
    <property type="entry name" value="Methyltr_RsmB-F"/>
    <property type="match status" value="1"/>
</dbReference>
<evidence type="ECO:0000256" key="8">
    <source>
        <dbReference type="PROSITE-ProRule" id="PRU00091"/>
    </source>
</evidence>
<dbReference type="AlphaFoldDB" id="A0A1F8ABZ0"/>
<dbReference type="InterPro" id="IPR013083">
    <property type="entry name" value="Znf_RING/FYVE/PHD"/>
</dbReference>
<dbReference type="InterPro" id="IPR017455">
    <property type="entry name" value="Znf_FYVE-rel"/>
</dbReference>
<dbReference type="GO" id="GO:0070475">
    <property type="term" value="P:rRNA base methylation"/>
    <property type="evidence" value="ECO:0007669"/>
    <property type="project" value="TreeGrafter"/>
</dbReference>
<dbReference type="OrthoDB" id="435282at2759"/>
<dbReference type="GeneID" id="34447442"/>
<feature type="compositionally biased region" description="Polar residues" evidence="10">
    <location>
        <begin position="718"/>
        <end position="730"/>
    </location>
</feature>
<feature type="binding site" evidence="9">
    <location>
        <begin position="489"/>
        <end position="495"/>
    </location>
    <ligand>
        <name>S-adenosyl-L-methionine</name>
        <dbReference type="ChEBI" id="CHEBI:59789"/>
    </ligand>
</feature>
<dbReference type="Pfam" id="PF21153">
    <property type="entry name" value="NSUN5_N"/>
    <property type="match status" value="1"/>
</dbReference>
<dbReference type="Proteomes" id="UP000179179">
    <property type="component" value="Unassembled WGS sequence"/>
</dbReference>
<dbReference type="PANTHER" id="PTHR22807:SF4">
    <property type="entry name" value="28S RRNA (CYTOSINE-C(5))-METHYLTRANSFERASE"/>
    <property type="match status" value="1"/>
</dbReference>
<evidence type="ECO:0000256" key="10">
    <source>
        <dbReference type="SAM" id="MobiDB-lite"/>
    </source>
</evidence>
<feature type="region of interest" description="Disordered" evidence="10">
    <location>
        <begin position="1"/>
        <end position="104"/>
    </location>
</feature>
<dbReference type="PRINTS" id="PR02008">
    <property type="entry name" value="RCMTFAMILY"/>
</dbReference>
<dbReference type="Pfam" id="PF01363">
    <property type="entry name" value="FYVE"/>
    <property type="match status" value="1"/>
</dbReference>
<dbReference type="SMART" id="SM00064">
    <property type="entry name" value="FYVE"/>
    <property type="match status" value="1"/>
</dbReference>
<dbReference type="InterPro" id="IPR023267">
    <property type="entry name" value="RCMT"/>
</dbReference>
<feature type="compositionally biased region" description="Polar residues" evidence="10">
    <location>
        <begin position="24"/>
        <end position="46"/>
    </location>
</feature>
<keyword evidence="1 9" id="KW-0489">Methyltransferase</keyword>
<keyword evidence="2 9" id="KW-0808">Transferase</keyword>
<comment type="similarity">
    <text evidence="9">Belongs to the class I-like SAM-binding methyltransferase superfamily. RsmB/NOP family.</text>
</comment>
<sequence>MATHVLTATATPANQISVYGHPSPINTANNSPTSPRQQYLPLQTRQLRPPKGPLYVPAALRPTERPQKASPPSPPRSVHGSLDSLNDGSEEPQPALTRRSTIESAVSDGISKLAQDEWMKHEHLGEVTGLPTRDHWKADSASPNCDSPTCRSSFGLFLRRHHCRHCGHVFCSSHTPHVVPLDQDARFHPEGVPSRACDLCWHAFQRWEESRSERLNKIQTLIDAQNTKTEEAAEETTEHVDNIEEESRKALTAMLDPDEPLPDRRLLQIPHLHARNLKANPAQIYALTIEASKWDTVLKEVIDHAGILKLEPKLTPLLALLLVHDHLLAKNGIAAPSSHPIRQAIERHKTRLKGEFIKARVRRGCASIAQLKDAVQKEKQPQGSSAFYPRWIRINNVRTTAEKQFESTFASYTRVNALSELAVKDDTKRLYVDPHIPDLVAVAPGVDFTATPAYKNGEIILQDKASCFPAYLLFGAGSVWSGGDLVDGCAAPGNKTTHLASLLCKNDKRKRPRQRIISMDASQVRAKTLQKMVSAAGADHFTTVLPGQDFLALDPEDERFEKVSALLLDPSCSGSGIIGRDDVPKFVLPVSPAEERKKQGKKRKRGQDETEGAADGSVSMSATDENEMASTHMDQERLTKLSNLQTRIVEHAMSFPAATRITYSTCSIHLTENESVVERLLASDVAKRCGWRMMRRDEQPEGLRTWKHRGVRTESRSAADSQTQDGTQSAELKVDLSDEELEGCLRCWPGDDEGLGGFFVAGFIRDESLAGQQENPQGEPEDKDEDEDGEEEDDDEDEWAGFSD</sequence>
<dbReference type="CDD" id="cd15760">
    <property type="entry name" value="FYVE_scVPS27p_like"/>
    <property type="match status" value="1"/>
</dbReference>
<dbReference type="Gene3D" id="3.30.70.1170">
    <property type="entry name" value="Sun protein, domain 3"/>
    <property type="match status" value="1"/>
</dbReference>
<keyword evidence="7 9" id="KW-0694">RNA-binding</keyword>
<dbReference type="PANTHER" id="PTHR22807">
    <property type="entry name" value="NOP2 YEAST -RELATED NOL1/NOP2/FMU SUN DOMAIN-CONTAINING"/>
    <property type="match status" value="1"/>
</dbReference>
<evidence type="ECO:0000259" key="11">
    <source>
        <dbReference type="PROSITE" id="PS50178"/>
    </source>
</evidence>
<name>A0A1F8ABZ0_9EURO</name>
<feature type="binding site" evidence="9">
    <location>
        <position position="569"/>
    </location>
    <ligand>
        <name>S-adenosyl-L-methionine</name>
        <dbReference type="ChEBI" id="CHEBI:59789"/>
    </ligand>
</feature>
<keyword evidence="3 9" id="KW-0949">S-adenosyl-L-methionine</keyword>
<dbReference type="Gene3D" id="3.30.40.10">
    <property type="entry name" value="Zinc/RING finger domain, C3HC4 (zinc finger)"/>
    <property type="match status" value="1"/>
</dbReference>
<dbReference type="GO" id="GO:0005730">
    <property type="term" value="C:nucleolus"/>
    <property type="evidence" value="ECO:0007669"/>
    <property type="project" value="TreeGrafter"/>
</dbReference>
<dbReference type="GO" id="GO:0008270">
    <property type="term" value="F:zinc ion binding"/>
    <property type="evidence" value="ECO:0007669"/>
    <property type="project" value="UniProtKB-KW"/>
</dbReference>
<dbReference type="EMBL" id="LYCR01000010">
    <property type="protein sequence ID" value="OGM49250.1"/>
    <property type="molecule type" value="Genomic_DNA"/>
</dbReference>
<evidence type="ECO:0000313" key="13">
    <source>
        <dbReference type="EMBL" id="OGM49250.1"/>
    </source>
</evidence>